<keyword evidence="3" id="KW-1185">Reference proteome</keyword>
<sequence length="92" mass="9773">MSGLCEGGNEPPGSLKASVAHGGVKSWSPRLPLHSQGVVLPRNDKAALLTGNHYPTCPSLQPGSDAPESIANGFFLLFQRGRDQSLHDMSYD</sequence>
<accession>A0ABQ8S1F4</accession>
<dbReference type="EMBL" id="JAJSOF020000038">
    <property type="protein sequence ID" value="KAJ4427828.1"/>
    <property type="molecule type" value="Genomic_DNA"/>
</dbReference>
<organism evidence="2 3">
    <name type="scientific">Periplaneta americana</name>
    <name type="common">American cockroach</name>
    <name type="synonym">Blatta americana</name>
    <dbReference type="NCBI Taxonomy" id="6978"/>
    <lineage>
        <taxon>Eukaryota</taxon>
        <taxon>Metazoa</taxon>
        <taxon>Ecdysozoa</taxon>
        <taxon>Arthropoda</taxon>
        <taxon>Hexapoda</taxon>
        <taxon>Insecta</taxon>
        <taxon>Pterygota</taxon>
        <taxon>Neoptera</taxon>
        <taxon>Polyneoptera</taxon>
        <taxon>Dictyoptera</taxon>
        <taxon>Blattodea</taxon>
        <taxon>Blattoidea</taxon>
        <taxon>Blattidae</taxon>
        <taxon>Blattinae</taxon>
        <taxon>Periplaneta</taxon>
    </lineage>
</organism>
<proteinExistence type="predicted"/>
<gene>
    <name evidence="2" type="ORF">ANN_25607</name>
</gene>
<evidence type="ECO:0000313" key="2">
    <source>
        <dbReference type="EMBL" id="KAJ4427828.1"/>
    </source>
</evidence>
<protein>
    <submittedName>
        <fullName evidence="2">Uncharacterized protein</fullName>
    </submittedName>
</protein>
<name>A0ABQ8S1F4_PERAM</name>
<evidence type="ECO:0000313" key="3">
    <source>
        <dbReference type="Proteomes" id="UP001148838"/>
    </source>
</evidence>
<feature type="region of interest" description="Disordered" evidence="1">
    <location>
        <begin position="1"/>
        <end position="21"/>
    </location>
</feature>
<reference evidence="2 3" key="1">
    <citation type="journal article" date="2022" name="Allergy">
        <title>Genome assembly and annotation of Periplaneta americana reveal a comprehensive cockroach allergen profile.</title>
        <authorList>
            <person name="Wang L."/>
            <person name="Xiong Q."/>
            <person name="Saelim N."/>
            <person name="Wang L."/>
            <person name="Nong W."/>
            <person name="Wan A.T."/>
            <person name="Shi M."/>
            <person name="Liu X."/>
            <person name="Cao Q."/>
            <person name="Hui J.H.L."/>
            <person name="Sookrung N."/>
            <person name="Leung T.F."/>
            <person name="Tungtrongchitr A."/>
            <person name="Tsui S.K.W."/>
        </authorList>
    </citation>
    <scope>NUCLEOTIDE SEQUENCE [LARGE SCALE GENOMIC DNA]</scope>
    <source>
        <strain evidence="2">PWHHKU_190912</strain>
    </source>
</reference>
<comment type="caution">
    <text evidence="2">The sequence shown here is derived from an EMBL/GenBank/DDBJ whole genome shotgun (WGS) entry which is preliminary data.</text>
</comment>
<dbReference type="Proteomes" id="UP001148838">
    <property type="component" value="Unassembled WGS sequence"/>
</dbReference>
<evidence type="ECO:0000256" key="1">
    <source>
        <dbReference type="SAM" id="MobiDB-lite"/>
    </source>
</evidence>